<proteinExistence type="predicted"/>
<sequence length="78" mass="8397">MKHGFHTPMLDVCISHREIWMTTSPPTHLLGLCAALLTAADGDADDTTCEDIAVRSRTARRRWIAAASCSAATSELGL</sequence>
<geneLocation type="plasmid" evidence="1">
    <name>pNSL1</name>
</geneLocation>
<protein>
    <submittedName>
        <fullName evidence="1">Uncharacterized protein</fullName>
    </submittedName>
</protein>
<accession>A0A097SQ10</accession>
<gene>
    <name evidence="1" type="ORF">LRS1606.184</name>
</gene>
<dbReference type="EMBL" id="KJ605395">
    <property type="protein sequence ID" value="AIU93618.1"/>
    <property type="molecule type" value="Genomic_DNA"/>
</dbReference>
<keyword evidence="1" id="KW-0614">Plasmid</keyword>
<reference evidence="1" key="1">
    <citation type="submission" date="2014-03" db="EMBL/GenBank/DDBJ databases">
        <authorList>
            <person name="Zhang G."/>
            <person name="Zhu L."/>
            <person name="Fang P."/>
        </authorList>
    </citation>
    <scope>NUCLEOTIDE SEQUENCE</scope>
    <source>
        <strain evidence="1">NS1</strain>
        <plasmid evidence="1">pNSL1</plasmid>
    </source>
</reference>
<dbReference type="AlphaFoldDB" id="A0A097SQ10"/>
<organism evidence="1">
    <name type="scientific">Rhodococcus sp. NS1</name>
    <dbReference type="NCBI Taxonomy" id="402236"/>
    <lineage>
        <taxon>Bacteria</taxon>
        <taxon>Bacillati</taxon>
        <taxon>Actinomycetota</taxon>
        <taxon>Actinomycetes</taxon>
        <taxon>Mycobacteriales</taxon>
        <taxon>Nocardiaceae</taxon>
        <taxon>Rhodococcus</taxon>
    </lineage>
</organism>
<name>A0A097SQ10_9NOCA</name>
<evidence type="ECO:0000313" key="1">
    <source>
        <dbReference type="EMBL" id="AIU93618.1"/>
    </source>
</evidence>